<dbReference type="HOGENOM" id="CLU_615142_0_0_9"/>
<reference evidence="6 7" key="2">
    <citation type="journal article" date="2013" name="Genome Announc.">
        <title>Genome Sequence of Growth-Improving Paenibacillus mucilaginosus Strain KNP414.</title>
        <authorList>
            <person name="Lu J.J."/>
            <person name="Wang J.F."/>
            <person name="Hu X.F."/>
        </authorList>
    </citation>
    <scope>NUCLEOTIDE SEQUENCE [LARGE SCALE GENOMIC DNA]</scope>
    <source>
        <strain evidence="6 7">KNP414</strain>
    </source>
</reference>
<name>F8FE43_PAEMK</name>
<sequence>MRIGLAQTRFPGSLQDGLAAVHDMLEKAAEAGCSIVCFPEAVLPGLRGVGYEVEAYDHNAVAAAVEAVRAAAERLGIAVILPSEWEDELGLHLVAFVISGKGELLGYQTKNQIDPDEEGFGYMPGSGRRIFEIDGVKLGIVICHEGWRYPETVRWAAREGAAVVFHPQYTGPSPYPEFYGGALQCRSLENEIYFASVNYATQEQGLSSQVISPDGRRLCEAKLHAEELAVCEIDPLLAVGRLAKRLRPEVLAGDLLSAGDGTRLLGERVLLRELQLKDAGTLLELEEANREFFPLFTGTRREDFYTLEGQRNRIGDHLRKKSRDEAYFFGIFDPSSGDLIGTITLMEVLRGALQSCFIGYMLDGAHNGQGRMSEAVRLMVAYAFGPLGLHRIEAGVMPHNAGSIRVLEKAGFVREGLARKNVNINGQWQDHLVFAALNPNGEGPN</sequence>
<dbReference type="GO" id="GO:0008999">
    <property type="term" value="F:protein-N-terminal-alanine acetyltransferase activity"/>
    <property type="evidence" value="ECO:0007669"/>
    <property type="project" value="TreeGrafter"/>
</dbReference>
<dbReference type="CDD" id="cd07197">
    <property type="entry name" value="nitrilase"/>
    <property type="match status" value="1"/>
</dbReference>
<reference evidence="7" key="1">
    <citation type="submission" date="2011-06" db="EMBL/GenBank/DDBJ databases">
        <title>Complete genome sequence of Paenibacillus mucilaginosus KNP414.</title>
        <authorList>
            <person name="Wang J."/>
            <person name="Hu S."/>
            <person name="Hu X."/>
            <person name="Zhang B."/>
            <person name="Dong D."/>
            <person name="Zhang S."/>
            <person name="Zhao K."/>
            <person name="Wu D."/>
        </authorList>
    </citation>
    <scope>NUCLEOTIDE SEQUENCE [LARGE SCALE GENOMIC DNA]</scope>
    <source>
        <strain evidence="7">KNP414</strain>
    </source>
</reference>
<feature type="domain" description="CN hydrolase" evidence="4">
    <location>
        <begin position="1"/>
        <end position="235"/>
    </location>
</feature>
<dbReference type="PANTHER" id="PTHR43792">
    <property type="entry name" value="GNAT FAMILY, PUTATIVE (AFU_ORTHOLOGUE AFUA_3G00765)-RELATED-RELATED"/>
    <property type="match status" value="1"/>
</dbReference>
<dbReference type="InterPro" id="IPR003010">
    <property type="entry name" value="C-N_Hydrolase"/>
</dbReference>
<accession>F8FE43</accession>
<evidence type="ECO:0000313" key="6">
    <source>
        <dbReference type="EMBL" id="AEI43802.1"/>
    </source>
</evidence>
<dbReference type="KEGG" id="pms:KNP414_05278"/>
<dbReference type="AlphaFoldDB" id="F8FE43"/>
<evidence type="ECO:0000259" key="5">
    <source>
        <dbReference type="PROSITE" id="PS51186"/>
    </source>
</evidence>
<organism evidence="6 7">
    <name type="scientific">Paenibacillus mucilaginosus (strain KNP414)</name>
    <dbReference type="NCBI Taxonomy" id="1036673"/>
    <lineage>
        <taxon>Bacteria</taxon>
        <taxon>Bacillati</taxon>
        <taxon>Bacillota</taxon>
        <taxon>Bacilli</taxon>
        <taxon>Bacillales</taxon>
        <taxon>Paenibacillaceae</taxon>
        <taxon>Paenibacillus</taxon>
    </lineage>
</organism>
<evidence type="ECO:0000256" key="2">
    <source>
        <dbReference type="ARBA" id="ARBA00023315"/>
    </source>
</evidence>
<dbReference type="PROSITE" id="PS51186">
    <property type="entry name" value="GNAT"/>
    <property type="match status" value="1"/>
</dbReference>
<gene>
    <name evidence="6" type="ordered locus">KNP414_05278</name>
</gene>
<evidence type="ECO:0000256" key="3">
    <source>
        <dbReference type="ARBA" id="ARBA00038502"/>
    </source>
</evidence>
<dbReference type="Pfam" id="PF13302">
    <property type="entry name" value="Acetyltransf_3"/>
    <property type="match status" value="1"/>
</dbReference>
<dbReference type="InterPro" id="IPR051531">
    <property type="entry name" value="N-acetyltransferase"/>
</dbReference>
<comment type="similarity">
    <text evidence="3">Belongs to the acetyltransferase family. RimJ subfamily.</text>
</comment>
<dbReference type="Pfam" id="PF00795">
    <property type="entry name" value="CN_hydrolase"/>
    <property type="match status" value="1"/>
</dbReference>
<dbReference type="PROSITE" id="PS50263">
    <property type="entry name" value="CN_HYDROLASE"/>
    <property type="match status" value="1"/>
</dbReference>
<dbReference type="PANTHER" id="PTHR43792:SF8">
    <property type="entry name" value="[RIBOSOMAL PROTEIN US5]-ALANINE N-ACETYLTRANSFERASE"/>
    <property type="match status" value="1"/>
</dbReference>
<dbReference type="Proteomes" id="UP000006620">
    <property type="component" value="Chromosome"/>
</dbReference>
<dbReference type="InterPro" id="IPR000182">
    <property type="entry name" value="GNAT_dom"/>
</dbReference>
<feature type="domain" description="N-acetyltransferase" evidence="5">
    <location>
        <begin position="283"/>
        <end position="439"/>
    </location>
</feature>
<dbReference type="Gene3D" id="3.40.630.30">
    <property type="match status" value="1"/>
</dbReference>
<dbReference type="SUPFAM" id="SSF55729">
    <property type="entry name" value="Acyl-CoA N-acyltransferases (Nat)"/>
    <property type="match status" value="1"/>
</dbReference>
<dbReference type="Gene3D" id="3.60.110.10">
    <property type="entry name" value="Carbon-nitrogen hydrolase"/>
    <property type="match status" value="1"/>
</dbReference>
<dbReference type="SUPFAM" id="SSF56317">
    <property type="entry name" value="Carbon-nitrogen hydrolase"/>
    <property type="match status" value="1"/>
</dbReference>
<dbReference type="EMBL" id="CP002869">
    <property type="protein sequence ID" value="AEI43802.1"/>
    <property type="molecule type" value="Genomic_DNA"/>
</dbReference>
<protein>
    <submittedName>
        <fullName evidence="6">Uncharacterized protein</fullName>
    </submittedName>
</protein>
<dbReference type="PATRIC" id="fig|1036673.3.peg.4889"/>
<evidence type="ECO:0000313" key="7">
    <source>
        <dbReference type="Proteomes" id="UP000006620"/>
    </source>
</evidence>
<evidence type="ECO:0000259" key="4">
    <source>
        <dbReference type="PROSITE" id="PS50263"/>
    </source>
</evidence>
<dbReference type="InterPro" id="IPR036526">
    <property type="entry name" value="C-N_Hydrolase_sf"/>
</dbReference>
<dbReference type="InterPro" id="IPR016181">
    <property type="entry name" value="Acyl_CoA_acyltransferase"/>
</dbReference>
<dbReference type="GO" id="GO:0005737">
    <property type="term" value="C:cytoplasm"/>
    <property type="evidence" value="ECO:0007669"/>
    <property type="project" value="TreeGrafter"/>
</dbReference>
<proteinExistence type="inferred from homology"/>
<keyword evidence="2" id="KW-0012">Acyltransferase</keyword>
<keyword evidence="1" id="KW-0808">Transferase</keyword>
<evidence type="ECO:0000256" key="1">
    <source>
        <dbReference type="ARBA" id="ARBA00022679"/>
    </source>
</evidence>